<proteinExistence type="predicted"/>
<dbReference type="AlphaFoldDB" id="A0A9P4S7L3"/>
<feature type="compositionally biased region" description="Basic and acidic residues" evidence="1">
    <location>
        <begin position="378"/>
        <end position="394"/>
    </location>
</feature>
<organism evidence="2 3">
    <name type="scientific">Patellaria atrata CBS 101060</name>
    <dbReference type="NCBI Taxonomy" id="1346257"/>
    <lineage>
        <taxon>Eukaryota</taxon>
        <taxon>Fungi</taxon>
        <taxon>Dikarya</taxon>
        <taxon>Ascomycota</taxon>
        <taxon>Pezizomycotina</taxon>
        <taxon>Dothideomycetes</taxon>
        <taxon>Dothideomycetes incertae sedis</taxon>
        <taxon>Patellariales</taxon>
        <taxon>Patellariaceae</taxon>
        <taxon>Patellaria</taxon>
    </lineage>
</organism>
<sequence length="405" mass="44338">MDDIPNYPLYHSTYSTYRLSPLYHGNTPLLDPTTLRTHSRRLLNTLKRDNLRGVHVALGNPLDNLNRTGNLEECIWNLIGDEASWRRARLVEHSTMDEASSAQTHTIPPNDARGIHIELRFEKQTYTSLLLRDPRSTSQTPGFTTLPLLLIRMPTTLRDLFIDYLSTAFDTRIAPMPLRPGFLTSSLENLLHNLSPPSPTETQTTQTLKTLHIQLTFPLLSPALKTLDISLSAADIPPFLSAGRALLSPEPPPSTTSPTPFDLALSHYLRHHLALTLAPNSVTVAKIVCPPLALSAEGKVKLSPSHPPSTETGAGDGDATSESQGAMDEFRTSLIREAERWEYGAGSEKGKRGVAVDAEAGARGTGGFMEAIRGKRGPVGEKDRVDGVDGKRESPPPPYEEVVRG</sequence>
<dbReference type="InterPro" id="IPR025204">
    <property type="entry name" value="CENP-L"/>
</dbReference>
<keyword evidence="3" id="KW-1185">Reference proteome</keyword>
<evidence type="ECO:0000256" key="1">
    <source>
        <dbReference type="SAM" id="MobiDB-lite"/>
    </source>
</evidence>
<accession>A0A9P4S7L3</accession>
<evidence type="ECO:0000313" key="2">
    <source>
        <dbReference type="EMBL" id="KAF2837306.1"/>
    </source>
</evidence>
<dbReference type="EMBL" id="MU006100">
    <property type="protein sequence ID" value="KAF2837306.1"/>
    <property type="molecule type" value="Genomic_DNA"/>
</dbReference>
<dbReference type="Proteomes" id="UP000799429">
    <property type="component" value="Unassembled WGS sequence"/>
</dbReference>
<dbReference type="Pfam" id="PF13092">
    <property type="entry name" value="CENP-L"/>
    <property type="match status" value="1"/>
</dbReference>
<reference evidence="2" key="1">
    <citation type="journal article" date="2020" name="Stud. Mycol.">
        <title>101 Dothideomycetes genomes: a test case for predicting lifestyles and emergence of pathogens.</title>
        <authorList>
            <person name="Haridas S."/>
            <person name="Albert R."/>
            <person name="Binder M."/>
            <person name="Bloem J."/>
            <person name="Labutti K."/>
            <person name="Salamov A."/>
            <person name="Andreopoulos B."/>
            <person name="Baker S."/>
            <person name="Barry K."/>
            <person name="Bills G."/>
            <person name="Bluhm B."/>
            <person name="Cannon C."/>
            <person name="Castanera R."/>
            <person name="Culley D."/>
            <person name="Daum C."/>
            <person name="Ezra D."/>
            <person name="Gonzalez J."/>
            <person name="Henrissat B."/>
            <person name="Kuo A."/>
            <person name="Liang C."/>
            <person name="Lipzen A."/>
            <person name="Lutzoni F."/>
            <person name="Magnuson J."/>
            <person name="Mondo S."/>
            <person name="Nolan M."/>
            <person name="Ohm R."/>
            <person name="Pangilinan J."/>
            <person name="Park H.-J."/>
            <person name="Ramirez L."/>
            <person name="Alfaro M."/>
            <person name="Sun H."/>
            <person name="Tritt A."/>
            <person name="Yoshinaga Y."/>
            <person name="Zwiers L.-H."/>
            <person name="Turgeon B."/>
            <person name="Goodwin S."/>
            <person name="Spatafora J."/>
            <person name="Crous P."/>
            <person name="Grigoriev I."/>
        </authorList>
    </citation>
    <scope>NUCLEOTIDE SEQUENCE</scope>
    <source>
        <strain evidence="2">CBS 101060</strain>
    </source>
</reference>
<name>A0A9P4S7L3_9PEZI</name>
<comment type="caution">
    <text evidence="2">The sequence shown here is derived from an EMBL/GenBank/DDBJ whole genome shotgun (WGS) entry which is preliminary data.</text>
</comment>
<gene>
    <name evidence="2" type="ORF">M501DRAFT_978400</name>
</gene>
<dbReference type="OrthoDB" id="8864979at2759"/>
<protein>
    <submittedName>
        <fullName evidence="2">Uncharacterized protein</fullName>
    </submittedName>
</protein>
<feature type="region of interest" description="Disordered" evidence="1">
    <location>
        <begin position="299"/>
        <end position="324"/>
    </location>
</feature>
<feature type="region of interest" description="Disordered" evidence="1">
    <location>
        <begin position="367"/>
        <end position="405"/>
    </location>
</feature>
<evidence type="ECO:0000313" key="3">
    <source>
        <dbReference type="Proteomes" id="UP000799429"/>
    </source>
</evidence>